<organism evidence="2 3">
    <name type="scientific">Solanum tuberosum</name>
    <name type="common">Potato</name>
    <dbReference type="NCBI Taxonomy" id="4113"/>
    <lineage>
        <taxon>Eukaryota</taxon>
        <taxon>Viridiplantae</taxon>
        <taxon>Streptophyta</taxon>
        <taxon>Embryophyta</taxon>
        <taxon>Tracheophyta</taxon>
        <taxon>Spermatophyta</taxon>
        <taxon>Magnoliopsida</taxon>
        <taxon>eudicotyledons</taxon>
        <taxon>Gunneridae</taxon>
        <taxon>Pentapetalae</taxon>
        <taxon>asterids</taxon>
        <taxon>lamiids</taxon>
        <taxon>Solanales</taxon>
        <taxon>Solanaceae</taxon>
        <taxon>Solanoideae</taxon>
        <taxon>Solaneae</taxon>
        <taxon>Solanum</taxon>
    </lineage>
</organism>
<sequence>MIELTKACQGEDELAVDFINRCRSLSLNCKDRLSETSSIEMCIQGMNWGLRYILQGLKPNTFEELATRAHDMELSMTLREDQQSPVCGHHEDEDIEELQSGGKPSSKDDFEESMYI</sequence>
<protein>
    <submittedName>
        <fullName evidence="2">Uncharacterized protein</fullName>
    </submittedName>
</protein>
<evidence type="ECO:0000256" key="1">
    <source>
        <dbReference type="SAM" id="MobiDB-lite"/>
    </source>
</evidence>
<dbReference type="PANTHER" id="PTHR33437">
    <property type="entry name" value="OS06G0361200 PROTEIN"/>
    <property type="match status" value="1"/>
</dbReference>
<proteinExistence type="predicted"/>
<dbReference type="Gramene" id="PGSC0003DMT400090925">
    <property type="protein sequence ID" value="PGSC0003DMT400090925"/>
    <property type="gene ID" value="PGSC0003DMG400040496"/>
</dbReference>
<evidence type="ECO:0000313" key="3">
    <source>
        <dbReference type="Proteomes" id="UP000011115"/>
    </source>
</evidence>
<reference evidence="3" key="1">
    <citation type="journal article" date="2011" name="Nature">
        <title>Genome sequence and analysis of the tuber crop potato.</title>
        <authorList>
            <consortium name="The Potato Genome Sequencing Consortium"/>
        </authorList>
    </citation>
    <scope>NUCLEOTIDE SEQUENCE [LARGE SCALE GENOMIC DNA]</scope>
    <source>
        <strain evidence="3">cv. DM1-3 516 R44</strain>
    </source>
</reference>
<dbReference type="Proteomes" id="UP000011115">
    <property type="component" value="Unassembled WGS sequence"/>
</dbReference>
<dbReference type="AlphaFoldDB" id="M1DLI1"/>
<dbReference type="PaxDb" id="4113-PGSC0003DMT400090925"/>
<dbReference type="PANTHER" id="PTHR33437:SF2">
    <property type="entry name" value="OS06G0361200 PROTEIN"/>
    <property type="match status" value="1"/>
</dbReference>
<reference evidence="2" key="2">
    <citation type="submission" date="2015-06" db="UniProtKB">
        <authorList>
            <consortium name="EnsemblPlants"/>
        </authorList>
    </citation>
    <scope>IDENTIFICATION</scope>
    <source>
        <strain evidence="2">DM1-3 516 R44</strain>
    </source>
</reference>
<name>M1DLI1_SOLTU</name>
<dbReference type="HOGENOM" id="CLU_169289_0_0_1"/>
<evidence type="ECO:0000313" key="2">
    <source>
        <dbReference type="EnsemblPlants" id="PGSC0003DMT400090925"/>
    </source>
</evidence>
<dbReference type="InParanoid" id="M1DLI1"/>
<accession>M1DLI1</accession>
<dbReference type="EnsemblPlants" id="PGSC0003DMT400090925">
    <property type="protein sequence ID" value="PGSC0003DMT400090925"/>
    <property type="gene ID" value="PGSC0003DMG400040496"/>
</dbReference>
<feature type="region of interest" description="Disordered" evidence="1">
    <location>
        <begin position="79"/>
        <end position="116"/>
    </location>
</feature>
<keyword evidence="3" id="KW-1185">Reference proteome</keyword>
<feature type="compositionally biased region" description="Basic and acidic residues" evidence="1">
    <location>
        <begin position="79"/>
        <end position="92"/>
    </location>
</feature>